<keyword evidence="2" id="KW-1185">Reference proteome</keyword>
<accession>A0ABR6TH89</accession>
<name>A0ABR6TH89_9PSED</name>
<organism evidence="1 2">
    <name type="scientific">Pseudomonas cremoris</name>
    <dbReference type="NCBI Taxonomy" id="2724178"/>
    <lineage>
        <taxon>Bacteria</taxon>
        <taxon>Pseudomonadati</taxon>
        <taxon>Pseudomonadota</taxon>
        <taxon>Gammaproteobacteria</taxon>
        <taxon>Pseudomonadales</taxon>
        <taxon>Pseudomonadaceae</taxon>
        <taxon>Pseudomonas</taxon>
    </lineage>
</organism>
<dbReference type="Proteomes" id="UP000534677">
    <property type="component" value="Unassembled WGS sequence"/>
</dbReference>
<evidence type="ECO:0008006" key="3">
    <source>
        <dbReference type="Google" id="ProtNLM"/>
    </source>
</evidence>
<dbReference type="EMBL" id="JAAXCZ010000026">
    <property type="protein sequence ID" value="MBC2385336.1"/>
    <property type="molecule type" value="Genomic_DNA"/>
</dbReference>
<sequence length="67" mass="7296">MTTIIQEEAELSAQQVAEAKLQDSQVPGFIVSMDPEEAEMLGAFEEEALSAYAAMQSTVDAVEYSHE</sequence>
<proteinExistence type="predicted"/>
<dbReference type="RefSeq" id="WP_185710787.1">
    <property type="nucleotide sequence ID" value="NZ_JAAXCZ010000026.1"/>
</dbReference>
<evidence type="ECO:0000313" key="2">
    <source>
        <dbReference type="Proteomes" id="UP000534677"/>
    </source>
</evidence>
<protein>
    <recommendedName>
        <fullName evidence="3">Conjugal transfer protein TraD</fullName>
    </recommendedName>
</protein>
<comment type="caution">
    <text evidence="1">The sequence shown here is derived from an EMBL/GenBank/DDBJ whole genome shotgun (WGS) entry which is preliminary data.</text>
</comment>
<evidence type="ECO:0000313" key="1">
    <source>
        <dbReference type="EMBL" id="MBC2385336.1"/>
    </source>
</evidence>
<gene>
    <name evidence="1" type="ORF">HF209_30740</name>
</gene>
<reference evidence="1 2" key="1">
    <citation type="submission" date="2020-04" db="EMBL/GenBank/DDBJ databases">
        <title>Pseudomonas crami sp. nov., a novel proteolytic bacterial species isolated from cream.</title>
        <authorList>
            <person name="Hofmann K."/>
            <person name="Woller A."/>
            <person name="Huptas C."/>
            <person name="Wenning M."/>
            <person name="Scherer S."/>
            <person name="Doll E.V."/>
        </authorList>
    </citation>
    <scope>NUCLEOTIDE SEQUENCE [LARGE SCALE GENOMIC DNA]</scope>
    <source>
        <strain evidence="1 2">WS 5096</strain>
    </source>
</reference>